<accession>A0AAD4L2Z3</accession>
<keyword evidence="3" id="KW-1185">Reference proteome</keyword>
<reference evidence="2" key="1">
    <citation type="submission" date="2021-12" db="EMBL/GenBank/DDBJ databases">
        <title>Convergent genome expansion in fungi linked to evolution of root-endophyte symbiosis.</title>
        <authorList>
            <consortium name="DOE Joint Genome Institute"/>
            <person name="Ke Y.-H."/>
            <person name="Bonito G."/>
            <person name="Liao H.-L."/>
            <person name="Looney B."/>
            <person name="Rojas-Flechas A."/>
            <person name="Nash J."/>
            <person name="Hameed K."/>
            <person name="Schadt C."/>
            <person name="Martin F."/>
            <person name="Crous P.W."/>
            <person name="Miettinen O."/>
            <person name="Magnuson J.K."/>
            <person name="Labbe J."/>
            <person name="Jacobson D."/>
            <person name="Doktycz M.J."/>
            <person name="Veneault-Fourrey C."/>
            <person name="Kuo A."/>
            <person name="Mondo S."/>
            <person name="Calhoun S."/>
            <person name="Riley R."/>
            <person name="Ohm R."/>
            <person name="LaButti K."/>
            <person name="Andreopoulos B."/>
            <person name="Pangilinan J."/>
            <person name="Nolan M."/>
            <person name="Tritt A."/>
            <person name="Clum A."/>
            <person name="Lipzen A."/>
            <person name="Daum C."/>
            <person name="Barry K."/>
            <person name="Grigoriev I.V."/>
            <person name="Vilgalys R."/>
        </authorList>
    </citation>
    <scope>NUCLEOTIDE SEQUENCE</scope>
    <source>
        <strain evidence="2">PMI_201</strain>
    </source>
</reference>
<feature type="compositionally biased region" description="Basic and acidic residues" evidence="1">
    <location>
        <begin position="111"/>
        <end position="120"/>
    </location>
</feature>
<evidence type="ECO:0000313" key="3">
    <source>
        <dbReference type="Proteomes" id="UP001201262"/>
    </source>
</evidence>
<feature type="region of interest" description="Disordered" evidence="1">
    <location>
        <begin position="105"/>
        <end position="125"/>
    </location>
</feature>
<comment type="caution">
    <text evidence="2">The sequence shown here is derived from an EMBL/GenBank/DDBJ whole genome shotgun (WGS) entry which is preliminary data.</text>
</comment>
<evidence type="ECO:0000313" key="2">
    <source>
        <dbReference type="EMBL" id="KAH8702269.1"/>
    </source>
</evidence>
<dbReference type="RefSeq" id="XP_046075645.1">
    <property type="nucleotide sequence ID" value="XM_046222031.1"/>
</dbReference>
<proteinExistence type="predicted"/>
<protein>
    <submittedName>
        <fullName evidence="2">Uncharacterized protein</fullName>
    </submittedName>
</protein>
<name>A0AAD4L2Z3_9EURO</name>
<evidence type="ECO:0000256" key="1">
    <source>
        <dbReference type="SAM" id="MobiDB-lite"/>
    </source>
</evidence>
<dbReference type="EMBL" id="JAJTJA010000003">
    <property type="protein sequence ID" value="KAH8702269.1"/>
    <property type="molecule type" value="Genomic_DNA"/>
</dbReference>
<dbReference type="Proteomes" id="UP001201262">
    <property type="component" value="Unassembled WGS sequence"/>
</dbReference>
<organism evidence="2 3">
    <name type="scientific">Talaromyces proteolyticus</name>
    <dbReference type="NCBI Taxonomy" id="1131652"/>
    <lineage>
        <taxon>Eukaryota</taxon>
        <taxon>Fungi</taxon>
        <taxon>Dikarya</taxon>
        <taxon>Ascomycota</taxon>
        <taxon>Pezizomycotina</taxon>
        <taxon>Eurotiomycetes</taxon>
        <taxon>Eurotiomycetidae</taxon>
        <taxon>Eurotiales</taxon>
        <taxon>Trichocomaceae</taxon>
        <taxon>Talaromyces</taxon>
        <taxon>Talaromyces sect. Bacilispori</taxon>
    </lineage>
</organism>
<gene>
    <name evidence="2" type="ORF">BGW36DRAFT_458996</name>
</gene>
<sequence>MSQLDSTLAVPMKLDAFILNEKVCTDNSDAKTLAKIAPITQPNYTFLRLKHNILQNDIQPHTDLHNTTPVELNSRATDLSTGDPRKNRMGVYVHWMIPPVYRSGTAATKSGTKDHDKEGLQKPISEDVDNNAAQFRPIPTRWLVIRRLHLDTAKPAGKIPEYQAWVIESDRKFVIDNIERSVDLEVDVTPFVHAEVGQSIDHQAEVFIGKKSPADKWNETKADRVPLSVLGSGNMLFADFQCHNSNVLSLVDNFEYESGDCLQEATADYYVIGWHASANEDPFFISGASLNRSVRFEFLDMVFKSNNPDHQTWWNRTDSGLTICHGAIYGVEWNWQKKPNLVEADECSKDLNNLMPVAVGSTPLDALLAYVHAHQDGGDDTIHHVMKSIIQIQQYLINQDDTVDGQQIASDLMYNYNYDAFDGGTQFHLAGDEDRPKDYSPPSTQALSNLALLNQEQLRLDALQRALRRKQWDLFSLWWKCVWEDAEDKDYKQLMGIYKKKVQILYQGEIKNLSEEIDSSRQEIQKLKADPTLTKAQPGAMPSFYRQRDPTLLVGNISSGWPTDWREAQQVRVNTDITTWKAATDYSRDIDCGIKNLPADIQNVARALVQEFISLSPKASSNVESRSLETTCPPQYHDTDPKSPGVLRDQWNSTQPWFPLFLEWEVEYSHIAYDYWSLEQRSGKLQYGIQAGKDVSKDFAGKTEIDRRRVSGRNLILPHPNFSLRSKIEQLFQLLPEKEQDKILNKAARQELFDNLEKLKFLSAPLAGLHDHLATLAHGSHIKPTLRLAGEKLKGIASAFKEDAGFIDEVLEAMGTETDLTPYAQLVNFYDFPAAAFKPAVHGQFKFTKINIIDKFGQAIHAIDPRWLPGGPPPLYPCISDFYAPQSKSDNPKVANTVETQPDGKNEFIQMWPHINQPARVNSAFVKRDTDMKSWIPLTEWENPIWGWLVINYAEYGIQIFLQDGTFYREVRLGGQTAASTSDKWLPFDKPSQGQPVTQLDYLIEKLGKPDYLQSFVNMINESLQTSQLVPDAYSQFQSSVVGRPLALTTVAWSLELADDEYVNQSTKNETAPERFLLPKQTGINTERPLYTFKFQMGDKDRAYDGLVGYFNVTENTEKGNDFKLDDCFTYFGVDKKYGLSDTAPLRKIEAANYPSFQAFYTDPNKDATSIQRERNQQLGRNVYGAIMDPFTAVHAYSGILPSKAVKLPPWTWQTALSRMTAFFHAGPLVITKDVPNFDESHTLHADYNLEKVDIVRPSPVAVPGMDAKDWTWLQPYSHPVKKDEPAEETSFMPLGLIDSDQRPRFEDPPYTAIEGYLQLRKPILKK</sequence>
<dbReference type="GeneID" id="70252318"/>